<feature type="region of interest" description="Disordered" evidence="1">
    <location>
        <begin position="1"/>
        <end position="27"/>
    </location>
</feature>
<protein>
    <submittedName>
        <fullName evidence="2">Uncharacterized protein</fullName>
    </submittedName>
</protein>
<dbReference type="EMBL" id="JAKKPZ010000109">
    <property type="protein sequence ID" value="KAI1701879.1"/>
    <property type="molecule type" value="Genomic_DNA"/>
</dbReference>
<reference evidence="2" key="1">
    <citation type="submission" date="2022-01" db="EMBL/GenBank/DDBJ databases">
        <title>Genome Sequence Resource for Two Populations of Ditylenchus destructor, the Migratory Endoparasitic Phytonematode.</title>
        <authorList>
            <person name="Zhang H."/>
            <person name="Lin R."/>
            <person name="Xie B."/>
        </authorList>
    </citation>
    <scope>NUCLEOTIDE SEQUENCE</scope>
    <source>
        <strain evidence="2">BazhouSP</strain>
    </source>
</reference>
<gene>
    <name evidence="2" type="ORF">DdX_15826</name>
</gene>
<evidence type="ECO:0000313" key="2">
    <source>
        <dbReference type="EMBL" id="KAI1701879.1"/>
    </source>
</evidence>
<comment type="caution">
    <text evidence="2">The sequence shown here is derived from an EMBL/GenBank/DDBJ whole genome shotgun (WGS) entry which is preliminary data.</text>
</comment>
<keyword evidence="3" id="KW-1185">Reference proteome</keyword>
<evidence type="ECO:0000256" key="1">
    <source>
        <dbReference type="SAM" id="MobiDB-lite"/>
    </source>
</evidence>
<dbReference type="AlphaFoldDB" id="A0AAD4QUE4"/>
<feature type="compositionally biased region" description="Basic residues" evidence="1">
    <location>
        <begin position="1"/>
        <end position="17"/>
    </location>
</feature>
<evidence type="ECO:0000313" key="3">
    <source>
        <dbReference type="Proteomes" id="UP001201812"/>
    </source>
</evidence>
<sequence>MMDRRRVAKNSRRRRKKNVDNTQQSKEPVYFPNDTILEAAKFLTYEKWSEMRFLCQRVNQLIQSNQSKLQAFEVRSLEMSDVRLRVDVRAFFDEPTEKSMPLIRGQAKRTGKAHKKNRYLPNAARSEPPKVFSAKFNDKYQFYGPILSHFFRLLHHPAVYFRKVSIFPPMTDKFCDITTHSPIRCDKFTLTNFDCSLEHSLKWLKDNVRAQQIILITNSDHFLSSEHHTLLSEFILQDASICAEDPSDLHSLVSEFILQNASICAQDRIILDWLPHPGKFVKALIKKYETLEVTKPIPSIVLEFRLGHVEIQLKCSELNLEDYEYPKFFMPDLEPIRYPPLYDKRCGRCNIKTYEQPIKSDGGRKMIVQFRRCFKRDCLHGDYAVYVRFQ</sequence>
<name>A0AAD4QUE4_9BILA</name>
<accession>A0AAD4QUE4</accession>
<dbReference type="Proteomes" id="UP001201812">
    <property type="component" value="Unassembled WGS sequence"/>
</dbReference>
<organism evidence="2 3">
    <name type="scientific">Ditylenchus destructor</name>
    <dbReference type="NCBI Taxonomy" id="166010"/>
    <lineage>
        <taxon>Eukaryota</taxon>
        <taxon>Metazoa</taxon>
        <taxon>Ecdysozoa</taxon>
        <taxon>Nematoda</taxon>
        <taxon>Chromadorea</taxon>
        <taxon>Rhabditida</taxon>
        <taxon>Tylenchina</taxon>
        <taxon>Tylenchomorpha</taxon>
        <taxon>Sphaerularioidea</taxon>
        <taxon>Anguinidae</taxon>
        <taxon>Anguininae</taxon>
        <taxon>Ditylenchus</taxon>
    </lineage>
</organism>
<proteinExistence type="predicted"/>